<keyword evidence="2" id="KW-1185">Reference proteome</keyword>
<name>A0A9W5UNA9_9ACTN</name>
<protein>
    <submittedName>
        <fullName evidence="1">Uncharacterized protein</fullName>
    </submittedName>
</protein>
<sequence length="63" mass="6903">MGALEADRLKQIAPTMFLARAGDVVERVEPDSRHHRTKCAEFGSIIKCEKWAGPAPDGVDPAR</sequence>
<comment type="caution">
    <text evidence="1">The sequence shown here is derived from an EMBL/GenBank/DDBJ whole genome shotgun (WGS) entry which is preliminary data.</text>
</comment>
<reference evidence="1" key="1">
    <citation type="submission" date="2021-01" db="EMBL/GenBank/DDBJ databases">
        <title>Whole genome shotgun sequence of Verrucosispora sediminis NBRC 107745.</title>
        <authorList>
            <person name="Komaki H."/>
            <person name="Tamura T."/>
        </authorList>
    </citation>
    <scope>NUCLEOTIDE SEQUENCE</scope>
    <source>
        <strain evidence="1">NBRC 107745</strain>
    </source>
</reference>
<organism evidence="1 2">
    <name type="scientific">Micromonospora sediminimaris</name>
    <dbReference type="NCBI Taxonomy" id="547162"/>
    <lineage>
        <taxon>Bacteria</taxon>
        <taxon>Bacillati</taxon>
        <taxon>Actinomycetota</taxon>
        <taxon>Actinomycetes</taxon>
        <taxon>Micromonosporales</taxon>
        <taxon>Micromonosporaceae</taxon>
        <taxon>Micromonospora</taxon>
    </lineage>
</organism>
<proteinExistence type="predicted"/>
<evidence type="ECO:0000313" key="2">
    <source>
        <dbReference type="Proteomes" id="UP000607311"/>
    </source>
</evidence>
<dbReference type="Proteomes" id="UP000607311">
    <property type="component" value="Unassembled WGS sequence"/>
</dbReference>
<dbReference type="EMBL" id="BOPD01000010">
    <property type="protein sequence ID" value="GIJ32594.1"/>
    <property type="molecule type" value="Genomic_DNA"/>
</dbReference>
<dbReference type="AlphaFoldDB" id="A0A9W5UNA9"/>
<gene>
    <name evidence="1" type="ORF">Vse01_17420</name>
</gene>
<accession>A0A9W5UNA9</accession>
<evidence type="ECO:0000313" key="1">
    <source>
        <dbReference type="EMBL" id="GIJ32594.1"/>
    </source>
</evidence>